<comment type="subcellular location">
    <subcellularLocation>
        <location evidence="1">Cell membrane</location>
        <topology evidence="1">Multi-pass membrane protein</topology>
    </subcellularLocation>
</comment>
<keyword evidence="6 7" id="KW-0472">Membrane</keyword>
<evidence type="ECO:0000256" key="5">
    <source>
        <dbReference type="ARBA" id="ARBA00023002"/>
    </source>
</evidence>
<dbReference type="InterPro" id="IPR047660">
    <property type="entry name" value="DsrM"/>
</dbReference>
<feature type="transmembrane region" description="Helical" evidence="7">
    <location>
        <begin position="202"/>
        <end position="228"/>
    </location>
</feature>
<evidence type="ECO:0000256" key="3">
    <source>
        <dbReference type="ARBA" id="ARBA00022692"/>
    </source>
</evidence>
<reference evidence="10" key="1">
    <citation type="submission" date="2016-10" db="EMBL/GenBank/DDBJ databases">
        <authorList>
            <person name="Varghese N."/>
            <person name="Submissions S."/>
        </authorList>
    </citation>
    <scope>NUCLEOTIDE SEQUENCE [LARGE SCALE GENOMIC DNA]</scope>
    <source>
        <strain evidence="10">DSM 8344</strain>
    </source>
</reference>
<accession>A0A1G8ENV6</accession>
<dbReference type="Pfam" id="PF02665">
    <property type="entry name" value="Nitrate_red_gam"/>
    <property type="match status" value="1"/>
</dbReference>
<dbReference type="NCBIfam" id="NF038037">
    <property type="entry name" value="cytob_DsrM"/>
    <property type="match status" value="1"/>
</dbReference>
<dbReference type="EMBL" id="FNCP01000017">
    <property type="protein sequence ID" value="SDH71542.1"/>
    <property type="molecule type" value="Genomic_DNA"/>
</dbReference>
<proteinExistence type="predicted"/>
<name>A0A1G8ENV6_9FIRM</name>
<evidence type="ECO:0000256" key="6">
    <source>
        <dbReference type="ARBA" id="ARBA00023136"/>
    </source>
</evidence>
<evidence type="ECO:0000313" key="9">
    <source>
        <dbReference type="EMBL" id="SDH71542.1"/>
    </source>
</evidence>
<evidence type="ECO:0000259" key="8">
    <source>
        <dbReference type="Pfam" id="PF02665"/>
    </source>
</evidence>
<dbReference type="Gene3D" id="1.20.950.20">
    <property type="entry name" value="Transmembrane di-heme cytochromes, Chain C"/>
    <property type="match status" value="1"/>
</dbReference>
<protein>
    <submittedName>
        <fullName evidence="9">Nitrate reductase gamma subunit</fullName>
    </submittedName>
</protein>
<keyword evidence="10" id="KW-1185">Reference proteome</keyword>
<dbReference type="SUPFAM" id="SSF103501">
    <property type="entry name" value="Respiratory nitrate reductase 1 gamma chain"/>
    <property type="match status" value="1"/>
</dbReference>
<feature type="transmembrane region" description="Helical" evidence="7">
    <location>
        <begin position="167"/>
        <end position="190"/>
    </location>
</feature>
<feature type="transmembrane region" description="Helical" evidence="7">
    <location>
        <begin position="127"/>
        <end position="147"/>
    </location>
</feature>
<dbReference type="InterPro" id="IPR036197">
    <property type="entry name" value="NarG-like_sf"/>
</dbReference>
<dbReference type="RefSeq" id="WP_092334471.1">
    <property type="nucleotide sequence ID" value="NZ_FNCP01000017.1"/>
</dbReference>
<feature type="transmembrane region" description="Helical" evidence="7">
    <location>
        <begin position="253"/>
        <end position="271"/>
    </location>
</feature>
<evidence type="ECO:0000313" key="10">
    <source>
        <dbReference type="Proteomes" id="UP000198656"/>
    </source>
</evidence>
<keyword evidence="2" id="KW-1003">Cell membrane</keyword>
<evidence type="ECO:0000256" key="4">
    <source>
        <dbReference type="ARBA" id="ARBA00022989"/>
    </source>
</evidence>
<evidence type="ECO:0000256" key="2">
    <source>
        <dbReference type="ARBA" id="ARBA00022475"/>
    </source>
</evidence>
<keyword evidence="5" id="KW-0560">Oxidoreductase</keyword>
<dbReference type="GO" id="GO:0016491">
    <property type="term" value="F:oxidoreductase activity"/>
    <property type="evidence" value="ECO:0007669"/>
    <property type="project" value="UniProtKB-KW"/>
</dbReference>
<dbReference type="InterPro" id="IPR023234">
    <property type="entry name" value="NarG-like_domain"/>
</dbReference>
<dbReference type="AlphaFoldDB" id="A0A1G8ENV6"/>
<organism evidence="9 10">
    <name type="scientific">Desulfosporosinus hippei DSM 8344</name>
    <dbReference type="NCBI Taxonomy" id="1121419"/>
    <lineage>
        <taxon>Bacteria</taxon>
        <taxon>Bacillati</taxon>
        <taxon>Bacillota</taxon>
        <taxon>Clostridia</taxon>
        <taxon>Eubacteriales</taxon>
        <taxon>Desulfitobacteriaceae</taxon>
        <taxon>Desulfosporosinus</taxon>
    </lineage>
</organism>
<feature type="transmembrane region" description="Helical" evidence="7">
    <location>
        <begin position="7"/>
        <end position="26"/>
    </location>
</feature>
<feature type="domain" description="NarG-like" evidence="8">
    <location>
        <begin position="89"/>
        <end position="279"/>
    </location>
</feature>
<dbReference type="STRING" id="1121419.SAMN05443529_11785"/>
<dbReference type="OrthoDB" id="9769404at2"/>
<evidence type="ECO:0000256" key="1">
    <source>
        <dbReference type="ARBA" id="ARBA00004651"/>
    </source>
</evidence>
<keyword evidence="4 7" id="KW-1133">Transmembrane helix</keyword>
<dbReference type="Proteomes" id="UP000198656">
    <property type="component" value="Unassembled WGS sequence"/>
</dbReference>
<dbReference type="GO" id="GO:0005886">
    <property type="term" value="C:plasma membrane"/>
    <property type="evidence" value="ECO:0007669"/>
    <property type="project" value="UniProtKB-SubCell"/>
</dbReference>
<feature type="transmembrane region" description="Helical" evidence="7">
    <location>
        <begin position="32"/>
        <end position="51"/>
    </location>
</feature>
<evidence type="ECO:0000256" key="7">
    <source>
        <dbReference type="SAM" id="Phobius"/>
    </source>
</evidence>
<gene>
    <name evidence="9" type="ORF">SAMN05443529_11785</name>
</gene>
<sequence>MKVLYSFITVIVLIIVASIGASIANLHYVFGIIIPYLAFIMFVGGFIYRVVKWGRSPVPFRIPTTIGQQKSLPWIKQNKIENPSSAFGVIVRMAMEVLLFRSLFRNTKTELREGQNGPELSYGSAKWLWLGSLFFHWSFLIIIVRHLRFFMDPVPFLVQAFESVDGILQIGLPAIYLTDVFILIAVTFLFCRRLVVPQVRYISLPADFFPLFMIMSIAGTGILMRYFFKVDLVAVKELAIGLATFQPVLPTDIGPMFFIHIFLVSILFAYFPMSKLMHMGGIFMSPTRNMMNNSRMVRHINPWNYDVEVHTYEHYEDEFRDKMKKAGLPVEKE</sequence>
<keyword evidence="3 7" id="KW-0812">Transmembrane</keyword>